<dbReference type="CDD" id="cd09083">
    <property type="entry name" value="EEP-1"/>
    <property type="match status" value="1"/>
</dbReference>
<dbReference type="AlphaFoldDB" id="A0A2T3AVE0"/>
<evidence type="ECO:0000259" key="2">
    <source>
        <dbReference type="Pfam" id="PF03372"/>
    </source>
</evidence>
<dbReference type="InterPro" id="IPR005135">
    <property type="entry name" value="Endo/exonuclease/phosphatase"/>
</dbReference>
<dbReference type="InterPro" id="IPR050410">
    <property type="entry name" value="CCR4/nocturin_mRNA_transcr"/>
</dbReference>
<evidence type="ECO:0000256" key="1">
    <source>
        <dbReference type="SAM" id="MobiDB-lite"/>
    </source>
</evidence>
<dbReference type="Proteomes" id="UP000241818">
    <property type="component" value="Unassembled WGS sequence"/>
</dbReference>
<feature type="compositionally biased region" description="Polar residues" evidence="1">
    <location>
        <begin position="7"/>
        <end position="16"/>
    </location>
</feature>
<sequence length="306" mass="34277">MTLRKILQQSQSQSSDEAPIKAQSGDGLRIRVLTHNIRYATDAPFKGEERWPVRCPLLCSELVFNSNDPATFICLQEVLHSQLLDIMHALNGSATPDASWAYIGVGRDDGKLAGEYSPIFYRPAVWKLKNWDTCWLSPTPRVPSRGWDAASTRIATIGHFEHFQTGQRVIVTTTHFDDQGAVSRKESARMLLKILDLEAEPSAILLAGDFNSPPDDEAYEIMTAPESTMVDITDMVPKERRYGNEMTFTGFGFVDPTPSRIDFIFASKKSRIKFDTYAVLANRFDDGVYLSDHRACVADLHLLPSS</sequence>
<dbReference type="EMBL" id="KZ679015">
    <property type="protein sequence ID" value="PSS12637.1"/>
    <property type="molecule type" value="Genomic_DNA"/>
</dbReference>
<dbReference type="STRING" id="857342.A0A2T3AVE0"/>
<dbReference type="SUPFAM" id="SSF56219">
    <property type="entry name" value="DNase I-like"/>
    <property type="match status" value="1"/>
</dbReference>
<reference evidence="3 4" key="1">
    <citation type="journal article" date="2018" name="New Phytol.">
        <title>Comparative genomics and transcriptomics depict ericoid mycorrhizal fungi as versatile saprotrophs and plant mutualists.</title>
        <authorList>
            <person name="Martino E."/>
            <person name="Morin E."/>
            <person name="Grelet G.A."/>
            <person name="Kuo A."/>
            <person name="Kohler A."/>
            <person name="Daghino S."/>
            <person name="Barry K.W."/>
            <person name="Cichocki N."/>
            <person name="Clum A."/>
            <person name="Dockter R.B."/>
            <person name="Hainaut M."/>
            <person name="Kuo R.C."/>
            <person name="LaButti K."/>
            <person name="Lindahl B.D."/>
            <person name="Lindquist E.A."/>
            <person name="Lipzen A."/>
            <person name="Khouja H.R."/>
            <person name="Magnuson J."/>
            <person name="Murat C."/>
            <person name="Ohm R.A."/>
            <person name="Singer S.W."/>
            <person name="Spatafora J.W."/>
            <person name="Wang M."/>
            <person name="Veneault-Fourrey C."/>
            <person name="Henrissat B."/>
            <person name="Grigoriev I.V."/>
            <person name="Martin F.M."/>
            <person name="Perotto S."/>
        </authorList>
    </citation>
    <scope>NUCLEOTIDE SEQUENCE [LARGE SCALE GENOMIC DNA]</scope>
    <source>
        <strain evidence="3 4">ATCC 22711</strain>
    </source>
</reference>
<dbReference type="RefSeq" id="XP_024718635.1">
    <property type="nucleotide sequence ID" value="XM_024866983.1"/>
</dbReference>
<proteinExistence type="predicted"/>
<gene>
    <name evidence="3" type="ORF">M430DRAFT_36710</name>
</gene>
<keyword evidence="4" id="KW-1185">Reference proteome</keyword>
<dbReference type="GeneID" id="36575064"/>
<accession>A0A2T3AVE0</accession>
<evidence type="ECO:0000313" key="3">
    <source>
        <dbReference type="EMBL" id="PSS12637.1"/>
    </source>
</evidence>
<feature type="domain" description="Endonuclease/exonuclease/phosphatase" evidence="2">
    <location>
        <begin position="69"/>
        <end position="293"/>
    </location>
</feature>
<evidence type="ECO:0000313" key="4">
    <source>
        <dbReference type="Proteomes" id="UP000241818"/>
    </source>
</evidence>
<dbReference type="InterPro" id="IPR036691">
    <property type="entry name" value="Endo/exonu/phosph_ase_sf"/>
</dbReference>
<dbReference type="GO" id="GO:0000175">
    <property type="term" value="F:3'-5'-RNA exonuclease activity"/>
    <property type="evidence" value="ECO:0007669"/>
    <property type="project" value="TreeGrafter"/>
</dbReference>
<dbReference type="OrthoDB" id="276515at2759"/>
<feature type="region of interest" description="Disordered" evidence="1">
    <location>
        <begin position="1"/>
        <end position="23"/>
    </location>
</feature>
<dbReference type="PANTHER" id="PTHR12121">
    <property type="entry name" value="CARBON CATABOLITE REPRESSOR PROTEIN 4"/>
    <property type="match status" value="1"/>
</dbReference>
<name>A0A2T3AVE0_AMORE</name>
<protein>
    <recommendedName>
        <fullName evidence="2">Endonuclease/exonuclease/phosphatase domain-containing protein</fullName>
    </recommendedName>
</protein>
<organism evidence="3 4">
    <name type="scientific">Amorphotheca resinae ATCC 22711</name>
    <dbReference type="NCBI Taxonomy" id="857342"/>
    <lineage>
        <taxon>Eukaryota</taxon>
        <taxon>Fungi</taxon>
        <taxon>Dikarya</taxon>
        <taxon>Ascomycota</taxon>
        <taxon>Pezizomycotina</taxon>
        <taxon>Leotiomycetes</taxon>
        <taxon>Helotiales</taxon>
        <taxon>Amorphothecaceae</taxon>
        <taxon>Amorphotheca</taxon>
    </lineage>
</organism>
<dbReference type="FunFam" id="3.60.10.10:FF:000101">
    <property type="entry name" value="Endonuclease/exonuclease/phosphatase family protein"/>
    <property type="match status" value="1"/>
</dbReference>
<dbReference type="Pfam" id="PF03372">
    <property type="entry name" value="Exo_endo_phos"/>
    <property type="match status" value="1"/>
</dbReference>
<dbReference type="PANTHER" id="PTHR12121:SF36">
    <property type="entry name" value="ENDONUCLEASE_EXONUCLEASE_PHOSPHATASE DOMAIN-CONTAINING PROTEIN"/>
    <property type="match status" value="1"/>
</dbReference>
<dbReference type="InParanoid" id="A0A2T3AVE0"/>
<dbReference type="Gene3D" id="3.60.10.10">
    <property type="entry name" value="Endonuclease/exonuclease/phosphatase"/>
    <property type="match status" value="1"/>
</dbReference>